<comment type="caution">
    <text evidence="3">The sequence shown here is derived from an EMBL/GenBank/DDBJ whole genome shotgun (WGS) entry which is preliminary data.</text>
</comment>
<reference evidence="3 4" key="1">
    <citation type="submission" date="2022-06" db="EMBL/GenBank/DDBJ databases">
        <title>Genomic Encyclopedia of Archaeal and Bacterial Type Strains, Phase II (KMG-II): from individual species to whole genera.</title>
        <authorList>
            <person name="Goeker M."/>
        </authorList>
    </citation>
    <scope>NUCLEOTIDE SEQUENCE [LARGE SCALE GENOMIC DNA]</scope>
    <source>
        <strain evidence="3 4">DSM 44255</strain>
    </source>
</reference>
<evidence type="ECO:0000256" key="1">
    <source>
        <dbReference type="PROSITE-ProRule" id="PRU00244"/>
    </source>
</evidence>
<feature type="transmembrane region" description="Helical" evidence="1">
    <location>
        <begin position="45"/>
        <end position="65"/>
    </location>
</feature>
<dbReference type="PROSITE" id="PS50924">
    <property type="entry name" value="MHYT"/>
    <property type="match status" value="1"/>
</dbReference>
<feature type="transmembrane region" description="Helical" evidence="1">
    <location>
        <begin position="85"/>
        <end position="105"/>
    </location>
</feature>
<organism evidence="3 4">
    <name type="scientific">Actinokineospora diospyrosa</name>
    <dbReference type="NCBI Taxonomy" id="103728"/>
    <lineage>
        <taxon>Bacteria</taxon>
        <taxon>Bacillati</taxon>
        <taxon>Actinomycetota</taxon>
        <taxon>Actinomycetes</taxon>
        <taxon>Pseudonocardiales</taxon>
        <taxon>Pseudonocardiaceae</taxon>
        <taxon>Actinokineospora</taxon>
    </lineage>
</organism>
<feature type="transmembrane region" description="Helical" evidence="1">
    <location>
        <begin position="142"/>
        <end position="164"/>
    </location>
</feature>
<keyword evidence="1" id="KW-1133">Transmembrane helix</keyword>
<dbReference type="EMBL" id="JAMTCO010000009">
    <property type="protein sequence ID" value="MCP2271444.1"/>
    <property type="molecule type" value="Genomic_DNA"/>
</dbReference>
<dbReference type="Pfam" id="PF03707">
    <property type="entry name" value="MHYT"/>
    <property type="match status" value="2"/>
</dbReference>
<gene>
    <name evidence="3" type="ORF">LV75_003958</name>
</gene>
<evidence type="ECO:0000313" key="4">
    <source>
        <dbReference type="Proteomes" id="UP001205185"/>
    </source>
</evidence>
<dbReference type="Proteomes" id="UP001205185">
    <property type="component" value="Unassembled WGS sequence"/>
</dbReference>
<protein>
    <submittedName>
        <fullName evidence="3">MHYT domain-containing protein, NO-binding membrane sensor</fullName>
    </submittedName>
</protein>
<accession>A0ABT1IFU1</accession>
<feature type="transmembrane region" description="Helical" evidence="1">
    <location>
        <begin position="112"/>
        <end position="130"/>
    </location>
</feature>
<feature type="transmembrane region" description="Helical" evidence="1">
    <location>
        <begin position="213"/>
        <end position="235"/>
    </location>
</feature>
<dbReference type="PANTHER" id="PTHR35152:SF1">
    <property type="entry name" value="DOMAIN SIGNALLING PROTEIN, PUTATIVE (AFU_ORTHOLOGUE AFUA_5G11310)-RELATED"/>
    <property type="match status" value="1"/>
</dbReference>
<evidence type="ECO:0000259" key="2">
    <source>
        <dbReference type="PROSITE" id="PS50924"/>
    </source>
</evidence>
<dbReference type="InterPro" id="IPR005330">
    <property type="entry name" value="MHYT_dom"/>
</dbReference>
<feature type="domain" description="MHYT" evidence="2">
    <location>
        <begin position="9"/>
        <end position="199"/>
    </location>
</feature>
<keyword evidence="4" id="KW-1185">Reference proteome</keyword>
<feature type="transmembrane region" description="Helical" evidence="1">
    <location>
        <begin position="15"/>
        <end position="33"/>
    </location>
</feature>
<proteinExistence type="predicted"/>
<keyword evidence="1" id="KW-0472">Membrane</keyword>
<name>A0ABT1IFU1_9PSEU</name>
<sequence length="265" mass="27264">MDHVHHFSAGAVTPALSYLMSCLGCALGLLSMQRARAHSGWSRRGWLALGAVSIGGTGIWVMHFVAMTGFAVDGTEIRYDLPRTVVSLLVAVGIVAVGLTAVVHGKVSWGRLVGAGAITGIGVASMHYLGISAMRMGATVDYNVAVVVLSVVIAVVAATAALWATLNVRGIAATAAAALIMGIAVNGMHYTGMAAMIVNTLSERPGAITGVDAAAFFGPLAMVLGVLTALSLLAVGIGSTEKEIAEDLWAEQQLRQLLGERADKD</sequence>
<feature type="transmembrane region" description="Helical" evidence="1">
    <location>
        <begin position="171"/>
        <end position="193"/>
    </location>
</feature>
<dbReference type="PANTHER" id="PTHR35152">
    <property type="entry name" value="DOMAIN SIGNALLING PROTEIN, PUTATIVE (AFU_ORTHOLOGUE AFUA_5G11310)-RELATED"/>
    <property type="match status" value="1"/>
</dbReference>
<keyword evidence="1" id="KW-0812">Transmembrane</keyword>
<evidence type="ECO:0000313" key="3">
    <source>
        <dbReference type="EMBL" id="MCP2271444.1"/>
    </source>
</evidence>